<dbReference type="RefSeq" id="WP_305990349.1">
    <property type="nucleotide sequence ID" value="NZ_JAVAMP010000001.1"/>
</dbReference>
<comment type="caution">
    <text evidence="1">The sequence shown here is derived from an EMBL/GenBank/DDBJ whole genome shotgun (WGS) entry which is preliminary data.</text>
</comment>
<evidence type="ECO:0000313" key="1">
    <source>
        <dbReference type="EMBL" id="MDP5273056.1"/>
    </source>
</evidence>
<name>A0ABT9IUL7_9BACL</name>
<gene>
    <name evidence="1" type="ORF">Q5Y73_02970</name>
</gene>
<evidence type="ECO:0000313" key="2">
    <source>
        <dbReference type="Proteomes" id="UP001231941"/>
    </source>
</evidence>
<dbReference type="Proteomes" id="UP001231941">
    <property type="component" value="Unassembled WGS sequence"/>
</dbReference>
<sequence length="381" mass="44175">MRKKLCIFFIVILLFCTSPQISLSLEKNKIESINQVIVQIQSSESSDHISSLRIQSNDLLKRLEKSLSDKNRMNYSKVTYHELSDASLVIENNKNSKKYVISERFNLIDEDENIQIGLPNQIKRKLNIYVDMVRKKHYGELLTWNEVKEKMPKYTKFTVIDLETGLSFKVQRRAGNKHADVQPLTAEDSKIMKQIYNGHWSWNRRAVVIKNGHDSIAGSMNGMPHGGDGIPNNDFSGHFCIHFLGSTTHRQRNIDPSHQSMVYKAAGMWQQYIQNATPEDVIDSFFIALNQKDLFLLKTLFPHKNHEQIDTFKVEMEATTKIRKLSSESQETEKDDLWLAIPVQAVLTTKHNKNQIVVYTFHLQKNAITNVWKIYFVTKNF</sequence>
<keyword evidence="2" id="KW-1185">Reference proteome</keyword>
<accession>A0ABT9IUL7</accession>
<reference evidence="1 2" key="1">
    <citation type="submission" date="2023-08" db="EMBL/GenBank/DDBJ databases">
        <authorList>
            <person name="Park J.-S."/>
        </authorList>
    </citation>
    <scope>NUCLEOTIDE SEQUENCE [LARGE SCALE GENOMIC DNA]</scope>
    <source>
        <strain evidence="1 2">2205SS18-9</strain>
    </source>
</reference>
<proteinExistence type="predicted"/>
<dbReference type="EMBL" id="JAVAMP010000001">
    <property type="protein sequence ID" value="MDP5273056.1"/>
    <property type="molecule type" value="Genomic_DNA"/>
</dbReference>
<protein>
    <submittedName>
        <fullName evidence="1">Uncharacterized protein</fullName>
    </submittedName>
</protein>
<organism evidence="1 2">
    <name type="scientific">Chengkuizengella axinellae</name>
    <dbReference type="NCBI Taxonomy" id="3064388"/>
    <lineage>
        <taxon>Bacteria</taxon>
        <taxon>Bacillati</taxon>
        <taxon>Bacillota</taxon>
        <taxon>Bacilli</taxon>
        <taxon>Bacillales</taxon>
        <taxon>Paenibacillaceae</taxon>
        <taxon>Chengkuizengella</taxon>
    </lineage>
</organism>